<accession>A0ACD3ACX3</accession>
<sequence>MSDDSIIAGAKGDRFTQYFTLASLTWYLYDLLLTLDLEVNLLWPSKWTLMKVLYLLQRYLPFIDTVIVVMCWEFGKITNPHSCEALYKTCGWTYFVGMTLSEIILMRRTLAVWGNGKELHIALFLFLICCIAPVYFMLEKFYEPLTYHPVPIHGLYCFVTGQNHINFLTWAILTVYDTGLLILIAIPAFRTYRSGGHQSTLFQVVYRDGILYYLYLVALSGLNVLWILKLPGGDTTLLTSVERVAYSILTSRAVLHIREQAYQSGRLPTIGDVVG</sequence>
<dbReference type="Proteomes" id="UP000308600">
    <property type="component" value="Unassembled WGS sequence"/>
</dbReference>
<dbReference type="EMBL" id="ML208526">
    <property type="protein sequence ID" value="TFK63371.1"/>
    <property type="molecule type" value="Genomic_DNA"/>
</dbReference>
<organism evidence="1 2">
    <name type="scientific">Pluteus cervinus</name>
    <dbReference type="NCBI Taxonomy" id="181527"/>
    <lineage>
        <taxon>Eukaryota</taxon>
        <taxon>Fungi</taxon>
        <taxon>Dikarya</taxon>
        <taxon>Basidiomycota</taxon>
        <taxon>Agaricomycotina</taxon>
        <taxon>Agaricomycetes</taxon>
        <taxon>Agaricomycetidae</taxon>
        <taxon>Agaricales</taxon>
        <taxon>Pluteineae</taxon>
        <taxon>Pluteaceae</taxon>
        <taxon>Pluteus</taxon>
    </lineage>
</organism>
<reference evidence="1 2" key="1">
    <citation type="journal article" date="2019" name="Nat. Ecol. Evol.">
        <title>Megaphylogeny resolves global patterns of mushroom evolution.</title>
        <authorList>
            <person name="Varga T."/>
            <person name="Krizsan K."/>
            <person name="Foldi C."/>
            <person name="Dima B."/>
            <person name="Sanchez-Garcia M."/>
            <person name="Sanchez-Ramirez S."/>
            <person name="Szollosi G.J."/>
            <person name="Szarkandi J.G."/>
            <person name="Papp V."/>
            <person name="Albert L."/>
            <person name="Andreopoulos W."/>
            <person name="Angelini C."/>
            <person name="Antonin V."/>
            <person name="Barry K.W."/>
            <person name="Bougher N.L."/>
            <person name="Buchanan P."/>
            <person name="Buyck B."/>
            <person name="Bense V."/>
            <person name="Catcheside P."/>
            <person name="Chovatia M."/>
            <person name="Cooper J."/>
            <person name="Damon W."/>
            <person name="Desjardin D."/>
            <person name="Finy P."/>
            <person name="Geml J."/>
            <person name="Haridas S."/>
            <person name="Hughes K."/>
            <person name="Justo A."/>
            <person name="Karasinski D."/>
            <person name="Kautmanova I."/>
            <person name="Kiss B."/>
            <person name="Kocsube S."/>
            <person name="Kotiranta H."/>
            <person name="LaButti K.M."/>
            <person name="Lechner B.E."/>
            <person name="Liimatainen K."/>
            <person name="Lipzen A."/>
            <person name="Lukacs Z."/>
            <person name="Mihaltcheva S."/>
            <person name="Morgado L.N."/>
            <person name="Niskanen T."/>
            <person name="Noordeloos M.E."/>
            <person name="Ohm R.A."/>
            <person name="Ortiz-Santana B."/>
            <person name="Ovrebo C."/>
            <person name="Racz N."/>
            <person name="Riley R."/>
            <person name="Savchenko A."/>
            <person name="Shiryaev A."/>
            <person name="Soop K."/>
            <person name="Spirin V."/>
            <person name="Szebenyi C."/>
            <person name="Tomsovsky M."/>
            <person name="Tulloss R.E."/>
            <person name="Uehling J."/>
            <person name="Grigoriev I.V."/>
            <person name="Vagvolgyi C."/>
            <person name="Papp T."/>
            <person name="Martin F.M."/>
            <person name="Miettinen O."/>
            <person name="Hibbett D.S."/>
            <person name="Nagy L.G."/>
        </authorList>
    </citation>
    <scope>NUCLEOTIDE SEQUENCE [LARGE SCALE GENOMIC DNA]</scope>
    <source>
        <strain evidence="1 2">NL-1719</strain>
    </source>
</reference>
<protein>
    <submittedName>
        <fullName evidence="1">Uncharacterized protein</fullName>
    </submittedName>
</protein>
<evidence type="ECO:0000313" key="2">
    <source>
        <dbReference type="Proteomes" id="UP000308600"/>
    </source>
</evidence>
<gene>
    <name evidence="1" type="ORF">BDN72DRAFT_847692</name>
</gene>
<evidence type="ECO:0000313" key="1">
    <source>
        <dbReference type="EMBL" id="TFK63371.1"/>
    </source>
</evidence>
<keyword evidence="2" id="KW-1185">Reference proteome</keyword>
<proteinExistence type="predicted"/>
<name>A0ACD3ACX3_9AGAR</name>